<evidence type="ECO:0000313" key="3">
    <source>
        <dbReference type="Proteomes" id="UP001501084"/>
    </source>
</evidence>
<feature type="transmembrane region" description="Helical" evidence="1">
    <location>
        <begin position="220"/>
        <end position="239"/>
    </location>
</feature>
<keyword evidence="1" id="KW-1133">Transmembrane helix</keyword>
<sequence length="328" mass="32486">MNRMVLLPVLLAAVGAVGLAAGTHLQHRAVRLGAMHRDPASQPRPNARIPDGLLQMWRSPLWLLGGAVIVGATALNVVALGLAPISVVQPVGALALVVAAVISAGSSGLRITRGLASGIALTVLAVVAFVLVSAGFTRDAHPADAQVLQLSVALGAGIVAGGLVAVSRAGHLSRVVTAGMMYGAVAAAMHVVAVEGVAILHRNGAGTLGDHGARAIAPGAMWALIALLGAAALVGLWLVQTAYASGPPETVLAGLPVLDPLVAVGVGVLLLGEYAPLPPIALLGLVTSGGAAAAGILLIAHHHPGFAPAPAASTRHDAVGVAPQNRRS</sequence>
<feature type="transmembrane region" description="Helical" evidence="1">
    <location>
        <begin position="251"/>
        <end position="271"/>
    </location>
</feature>
<dbReference type="PANTHER" id="PTHR40761:SF1">
    <property type="entry name" value="CONSERVED INTEGRAL MEMBRANE ALANINE VALINE AND LEUCINE RICH PROTEIN-RELATED"/>
    <property type="match status" value="1"/>
</dbReference>
<keyword evidence="1" id="KW-0472">Membrane</keyword>
<feature type="transmembrane region" description="Helical" evidence="1">
    <location>
        <begin position="90"/>
        <end position="109"/>
    </location>
</feature>
<comment type="caution">
    <text evidence="2">The sequence shown here is derived from an EMBL/GenBank/DDBJ whole genome shotgun (WGS) entry which is preliminary data.</text>
</comment>
<evidence type="ECO:0000313" key="2">
    <source>
        <dbReference type="EMBL" id="GAA2186627.1"/>
    </source>
</evidence>
<feature type="transmembrane region" description="Helical" evidence="1">
    <location>
        <begin position="179"/>
        <end position="200"/>
    </location>
</feature>
<dbReference type="Proteomes" id="UP001501084">
    <property type="component" value="Unassembled WGS sequence"/>
</dbReference>
<keyword evidence="1" id="KW-0812">Transmembrane</keyword>
<gene>
    <name evidence="2" type="ORF">GCM10009786_08110</name>
</gene>
<evidence type="ECO:0000256" key="1">
    <source>
        <dbReference type="SAM" id="Phobius"/>
    </source>
</evidence>
<protein>
    <recommendedName>
        <fullName evidence="4">Magnesium transporter NIPA</fullName>
    </recommendedName>
</protein>
<dbReference type="PANTHER" id="PTHR40761">
    <property type="entry name" value="CONSERVED INTEGRAL MEMBRANE ALANINE VALINE AND LEUCINE RICH PROTEIN-RELATED"/>
    <property type="match status" value="1"/>
</dbReference>
<keyword evidence="3" id="KW-1185">Reference proteome</keyword>
<organism evidence="2 3">
    <name type="scientific">Leucobacter alluvii</name>
    <dbReference type="NCBI Taxonomy" id="340321"/>
    <lineage>
        <taxon>Bacteria</taxon>
        <taxon>Bacillati</taxon>
        <taxon>Actinomycetota</taxon>
        <taxon>Actinomycetes</taxon>
        <taxon>Micrococcales</taxon>
        <taxon>Microbacteriaceae</taxon>
        <taxon>Leucobacter</taxon>
    </lineage>
</organism>
<evidence type="ECO:0008006" key="4">
    <source>
        <dbReference type="Google" id="ProtNLM"/>
    </source>
</evidence>
<feature type="transmembrane region" description="Helical" evidence="1">
    <location>
        <begin position="61"/>
        <end position="83"/>
    </location>
</feature>
<dbReference type="EMBL" id="BAAAOP010000004">
    <property type="protein sequence ID" value="GAA2186627.1"/>
    <property type="molecule type" value="Genomic_DNA"/>
</dbReference>
<name>A0ABP5MUN8_9MICO</name>
<proteinExistence type="predicted"/>
<accession>A0ABP5MUN8</accession>
<feature type="transmembrane region" description="Helical" evidence="1">
    <location>
        <begin position="115"/>
        <end position="136"/>
    </location>
</feature>
<feature type="transmembrane region" description="Helical" evidence="1">
    <location>
        <begin position="280"/>
        <end position="300"/>
    </location>
</feature>
<reference evidence="3" key="1">
    <citation type="journal article" date="2019" name="Int. J. Syst. Evol. Microbiol.">
        <title>The Global Catalogue of Microorganisms (GCM) 10K type strain sequencing project: providing services to taxonomists for standard genome sequencing and annotation.</title>
        <authorList>
            <consortium name="The Broad Institute Genomics Platform"/>
            <consortium name="The Broad Institute Genome Sequencing Center for Infectious Disease"/>
            <person name="Wu L."/>
            <person name="Ma J."/>
        </authorList>
    </citation>
    <scope>NUCLEOTIDE SEQUENCE [LARGE SCALE GENOMIC DNA]</scope>
    <source>
        <strain evidence="3">JCM 14919</strain>
    </source>
</reference>
<feature type="transmembrane region" description="Helical" evidence="1">
    <location>
        <begin position="148"/>
        <end position="167"/>
    </location>
</feature>